<reference evidence="1 2" key="1">
    <citation type="submission" date="2015-05" db="EMBL/GenBank/DDBJ databases">
        <authorList>
            <person name="Tang B."/>
            <person name="Yu Y."/>
        </authorList>
    </citation>
    <scope>NUCLEOTIDE SEQUENCE [LARGE SCALE GENOMIC DNA]</scope>
    <source>
        <strain evidence="1 2">DSM 7029</strain>
    </source>
</reference>
<evidence type="ECO:0000313" key="1">
    <source>
        <dbReference type="EMBL" id="AKJ28830.1"/>
    </source>
</evidence>
<gene>
    <name evidence="1" type="ORF">AAW51_2139</name>
</gene>
<accession>A0A0G3BQN4</accession>
<protein>
    <submittedName>
        <fullName evidence="1">Uncharacterized protein</fullName>
    </submittedName>
</protein>
<sequence length="108" mass="12374">MSTVTDIILVTFFNDGSQGDDGHQNVDALNQWLLSTRPSPRDQLVRVDNRAGGGKVMQCEVWMAAINWLDEKAFEQAVRSINWAHRDCVQLFMKSENADRFRVINFDD</sequence>
<proteinExistence type="predicted"/>
<dbReference type="STRING" id="413882.AAW51_2139"/>
<dbReference type="RefSeq" id="WP_047194609.1">
    <property type="nucleotide sequence ID" value="NZ_CP011371.1"/>
</dbReference>
<evidence type="ECO:0000313" key="2">
    <source>
        <dbReference type="Proteomes" id="UP000035352"/>
    </source>
</evidence>
<keyword evidence="2" id="KW-1185">Reference proteome</keyword>
<dbReference type="KEGG" id="pbh:AAW51_2139"/>
<dbReference type="EMBL" id="CP011371">
    <property type="protein sequence ID" value="AKJ28830.1"/>
    <property type="molecule type" value="Genomic_DNA"/>
</dbReference>
<dbReference type="AlphaFoldDB" id="A0A0G3BQN4"/>
<name>A0A0G3BQN4_9BURK</name>
<dbReference type="Proteomes" id="UP000035352">
    <property type="component" value="Chromosome"/>
</dbReference>
<organism evidence="1 2">
    <name type="scientific">Caldimonas brevitalea</name>
    <dbReference type="NCBI Taxonomy" id="413882"/>
    <lineage>
        <taxon>Bacteria</taxon>
        <taxon>Pseudomonadati</taxon>
        <taxon>Pseudomonadota</taxon>
        <taxon>Betaproteobacteria</taxon>
        <taxon>Burkholderiales</taxon>
        <taxon>Sphaerotilaceae</taxon>
        <taxon>Caldimonas</taxon>
    </lineage>
</organism>